<organism evidence="2 3">
    <name type="scientific">Amycolatopsis bullii</name>
    <dbReference type="NCBI Taxonomy" id="941987"/>
    <lineage>
        <taxon>Bacteria</taxon>
        <taxon>Bacillati</taxon>
        <taxon>Actinomycetota</taxon>
        <taxon>Actinomycetes</taxon>
        <taxon>Pseudonocardiales</taxon>
        <taxon>Pseudonocardiaceae</taxon>
        <taxon>Amycolatopsis</taxon>
    </lineage>
</organism>
<accession>A0ABQ3KCX7</accession>
<reference evidence="3" key="1">
    <citation type="journal article" date="2019" name="Int. J. Syst. Evol. Microbiol.">
        <title>The Global Catalogue of Microorganisms (GCM) 10K type strain sequencing project: providing services to taxonomists for standard genome sequencing and annotation.</title>
        <authorList>
            <consortium name="The Broad Institute Genomics Platform"/>
            <consortium name="The Broad Institute Genome Sequencing Center for Infectious Disease"/>
            <person name="Wu L."/>
            <person name="Ma J."/>
        </authorList>
    </citation>
    <scope>NUCLEOTIDE SEQUENCE [LARGE SCALE GENOMIC DNA]</scope>
    <source>
        <strain evidence="3">CGMCC 4.7680</strain>
    </source>
</reference>
<name>A0ABQ3KCX7_9PSEU</name>
<evidence type="ECO:0000256" key="1">
    <source>
        <dbReference type="SAM" id="MobiDB-lite"/>
    </source>
</evidence>
<comment type="caution">
    <text evidence="2">The sequence shown here is derived from an EMBL/GenBank/DDBJ whole genome shotgun (WGS) entry which is preliminary data.</text>
</comment>
<feature type="region of interest" description="Disordered" evidence="1">
    <location>
        <begin position="1"/>
        <end position="20"/>
    </location>
</feature>
<sequence>MPEPGVDPAQTAEQMKSRLGKIKENPELALFSEFKGTSRGGGVTVSVDMLGRFKRVHLAPGVLHEGGEQWLTEEIATAATAARKAATLLDFDVAELATELENAPALKARVERTATEQQTERDRRRRGPEDDDEFFGGFNPLG</sequence>
<dbReference type="InterPro" id="IPR036894">
    <property type="entry name" value="YbaB-like_sf"/>
</dbReference>
<dbReference type="EMBL" id="BNAW01000013">
    <property type="protein sequence ID" value="GHG14172.1"/>
    <property type="molecule type" value="Genomic_DNA"/>
</dbReference>
<protein>
    <recommendedName>
        <fullName evidence="4">YbaB/EbfC DNA-binding family protein</fullName>
    </recommendedName>
</protein>
<dbReference type="Gene3D" id="3.30.1310.10">
    <property type="entry name" value="Nucleoid-associated protein YbaB-like domain"/>
    <property type="match status" value="1"/>
</dbReference>
<dbReference type="InterPro" id="IPR004401">
    <property type="entry name" value="YbaB/EbfC"/>
</dbReference>
<dbReference type="Pfam" id="PF02575">
    <property type="entry name" value="YbaB_DNA_bd"/>
    <property type="match status" value="1"/>
</dbReference>
<gene>
    <name evidence="2" type="ORF">GCM10017567_34810</name>
</gene>
<evidence type="ECO:0000313" key="2">
    <source>
        <dbReference type="EMBL" id="GHG14172.1"/>
    </source>
</evidence>
<feature type="region of interest" description="Disordered" evidence="1">
    <location>
        <begin position="107"/>
        <end position="142"/>
    </location>
</feature>
<dbReference type="Proteomes" id="UP000649955">
    <property type="component" value="Unassembled WGS sequence"/>
</dbReference>
<evidence type="ECO:0008006" key="4">
    <source>
        <dbReference type="Google" id="ProtNLM"/>
    </source>
</evidence>
<proteinExistence type="predicted"/>
<keyword evidence="3" id="KW-1185">Reference proteome</keyword>
<feature type="compositionally biased region" description="Basic and acidic residues" evidence="1">
    <location>
        <begin position="108"/>
        <end position="122"/>
    </location>
</feature>
<evidence type="ECO:0000313" key="3">
    <source>
        <dbReference type="Proteomes" id="UP000649955"/>
    </source>
</evidence>